<evidence type="ECO:0000313" key="5">
    <source>
        <dbReference type="Proteomes" id="UP000076744"/>
    </source>
</evidence>
<dbReference type="GeneID" id="30025752"/>
<dbReference type="NCBIfam" id="TIGR01891">
    <property type="entry name" value="amidohydrolases"/>
    <property type="match status" value="1"/>
</dbReference>
<dbReference type="InterPro" id="IPR011650">
    <property type="entry name" value="Peptidase_M20_dimer"/>
</dbReference>
<proteinExistence type="inferred from homology"/>
<feature type="domain" description="Peptidase M20 dimerisation" evidence="3">
    <location>
        <begin position="192"/>
        <end position="280"/>
    </location>
</feature>
<keyword evidence="5" id="KW-1185">Reference proteome</keyword>
<dbReference type="AlphaFoldDB" id="A0A167I8P7"/>
<accession>A0A167I8P7</accession>
<dbReference type="RefSeq" id="XP_018699743.1">
    <property type="nucleotide sequence ID" value="XM_018853062.1"/>
</dbReference>
<dbReference type="Gene3D" id="3.40.630.10">
    <property type="entry name" value="Zn peptidases"/>
    <property type="match status" value="1"/>
</dbReference>
<dbReference type="InterPro" id="IPR002933">
    <property type="entry name" value="Peptidase_M20"/>
</dbReference>
<dbReference type="GO" id="GO:0016805">
    <property type="term" value="F:dipeptidase activity"/>
    <property type="evidence" value="ECO:0007669"/>
    <property type="project" value="InterPro"/>
</dbReference>
<dbReference type="SUPFAM" id="SSF55031">
    <property type="entry name" value="Bacterial exopeptidase dimerisation domain"/>
    <property type="match status" value="1"/>
</dbReference>
<evidence type="ECO:0000256" key="2">
    <source>
        <dbReference type="PIRNR" id="PIRNR037226"/>
    </source>
</evidence>
<dbReference type="Proteomes" id="UP000076744">
    <property type="component" value="Unassembled WGS sequence"/>
</dbReference>
<evidence type="ECO:0000256" key="1">
    <source>
        <dbReference type="ARBA" id="ARBA00006247"/>
    </source>
</evidence>
<dbReference type="InterPro" id="IPR036264">
    <property type="entry name" value="Bact_exopeptidase_dim_dom"/>
</dbReference>
<protein>
    <recommendedName>
        <fullName evidence="2">Peptidase M20 domain-containing protein 2</fullName>
    </recommendedName>
</protein>
<evidence type="ECO:0000313" key="4">
    <source>
        <dbReference type="EMBL" id="OAA48794.1"/>
    </source>
</evidence>
<evidence type="ECO:0000259" key="3">
    <source>
        <dbReference type="Pfam" id="PF07687"/>
    </source>
</evidence>
<dbReference type="Pfam" id="PF07687">
    <property type="entry name" value="M20_dimer"/>
    <property type="match status" value="1"/>
</dbReference>
<dbReference type="Pfam" id="PF01546">
    <property type="entry name" value="Peptidase_M20"/>
    <property type="match status" value="1"/>
</dbReference>
<dbReference type="PANTHER" id="PTHR30575">
    <property type="entry name" value="PEPTIDASE M20"/>
    <property type="match status" value="1"/>
</dbReference>
<dbReference type="InterPro" id="IPR052030">
    <property type="entry name" value="Peptidase_M20/M20A_hydrolases"/>
</dbReference>
<dbReference type="CDD" id="cd05672">
    <property type="entry name" value="M20_ACY1L2-like"/>
    <property type="match status" value="1"/>
</dbReference>
<comment type="similarity">
    <text evidence="1 2">Belongs to the peptidase M20A family.</text>
</comment>
<dbReference type="OrthoDB" id="6119954at2759"/>
<dbReference type="InterPro" id="IPR017439">
    <property type="entry name" value="Amidohydrolase"/>
</dbReference>
<gene>
    <name evidence="4" type="ORF">ISF_09460</name>
</gene>
<dbReference type="PANTHER" id="PTHR30575:SF0">
    <property type="entry name" value="XAA-ARG DIPEPTIDASE"/>
    <property type="match status" value="1"/>
</dbReference>
<reference evidence="4 5" key="1">
    <citation type="journal article" date="2016" name="Genome Biol. Evol.">
        <title>Divergent and convergent evolution of fungal pathogenicity.</title>
        <authorList>
            <person name="Shang Y."/>
            <person name="Xiao G."/>
            <person name="Zheng P."/>
            <person name="Cen K."/>
            <person name="Zhan S."/>
            <person name="Wang C."/>
        </authorList>
    </citation>
    <scope>NUCLEOTIDE SEQUENCE [LARGE SCALE GENOMIC DNA]</scope>
    <source>
        <strain evidence="4 5">ARSEF 2679</strain>
    </source>
</reference>
<comment type="caution">
    <text evidence="4">The sequence shown here is derived from an EMBL/GenBank/DDBJ whole genome shotgun (WGS) entry which is preliminary data.</text>
</comment>
<dbReference type="EMBL" id="AZHB01000050">
    <property type="protein sequence ID" value="OAA48794.1"/>
    <property type="molecule type" value="Genomic_DNA"/>
</dbReference>
<organism evidence="4 5">
    <name type="scientific">Cordyceps fumosorosea (strain ARSEF 2679)</name>
    <name type="common">Isaria fumosorosea</name>
    <dbReference type="NCBI Taxonomy" id="1081104"/>
    <lineage>
        <taxon>Eukaryota</taxon>
        <taxon>Fungi</taxon>
        <taxon>Dikarya</taxon>
        <taxon>Ascomycota</taxon>
        <taxon>Pezizomycotina</taxon>
        <taxon>Sordariomycetes</taxon>
        <taxon>Hypocreomycetidae</taxon>
        <taxon>Hypocreales</taxon>
        <taxon>Cordycipitaceae</taxon>
        <taxon>Cordyceps</taxon>
    </lineage>
</organism>
<dbReference type="Gene3D" id="3.30.70.360">
    <property type="match status" value="1"/>
</dbReference>
<name>A0A167I8P7_CORFA</name>
<dbReference type="FunFam" id="3.30.70.360:FF:000004">
    <property type="entry name" value="Peptidase M20 domain-containing protein 2"/>
    <property type="match status" value="1"/>
</dbReference>
<dbReference type="InterPro" id="IPR017144">
    <property type="entry name" value="Xaa-Arg_dipeptidase"/>
</dbReference>
<dbReference type="SUPFAM" id="SSF53187">
    <property type="entry name" value="Zn-dependent exopeptidases"/>
    <property type="match status" value="1"/>
</dbReference>
<dbReference type="PIRSF" id="PIRSF037226">
    <property type="entry name" value="Amidohydrolase_ACY1L2_prd"/>
    <property type="match status" value="1"/>
</dbReference>
<sequence length="416" mass="44930">MSTTTDPKWNTTPWNTPFANMARQAIDNNLPAIKKINHQIHSDPELAYEEHHAHDNFVSLLKSLDFAVTPSAHGLATAFSAEFGSGGRLVVFNAEYDALPSIGHACGHNLIAAASFAAFLGVATALKGAGIPGRVRLLGTPAEEGGGGKLRLIEAGAYRGASACMMTHPGPQYLLRENITGVADVKMLANVKWRVSFAGREAHAAMEPWNGRNALDAVCLSYNAIAMLRQQIRPHERIHGVIRDGGDRPNVVPGSTSVEYYVRSNTLAAAKRLWERVQLCFEGAATATGCQVSYEPINSYADLRSSAVLCDEFVNNMPEGSVSLNEPADFLAGSTDMGNVTYECPGFHGAFGIDTERGQGNHTKPFAEAAGLDKSLDRAVEWGKGMALVALRVLLDDSYNDVLQEDWKEDMKRATQ</sequence>